<dbReference type="InterPro" id="IPR050351">
    <property type="entry name" value="BphY/WalK/GraS-like"/>
</dbReference>
<dbReference type="RefSeq" id="WP_229733633.1">
    <property type="nucleotide sequence ID" value="NZ_BMEV01000041.1"/>
</dbReference>
<dbReference type="Pfam" id="PF00512">
    <property type="entry name" value="HisKA"/>
    <property type="match status" value="1"/>
</dbReference>
<evidence type="ECO:0000256" key="7">
    <source>
        <dbReference type="ARBA" id="ARBA00022777"/>
    </source>
</evidence>
<dbReference type="CDD" id="cd00075">
    <property type="entry name" value="HATPase"/>
    <property type="match status" value="1"/>
</dbReference>
<dbReference type="SMART" id="SM00388">
    <property type="entry name" value="HisKA"/>
    <property type="match status" value="1"/>
</dbReference>
<gene>
    <name evidence="11" type="ORF">GCM10010978_21950</name>
</gene>
<dbReference type="PROSITE" id="PS50109">
    <property type="entry name" value="HIS_KIN"/>
    <property type="match status" value="1"/>
</dbReference>
<evidence type="ECO:0000259" key="10">
    <source>
        <dbReference type="PROSITE" id="PS50109"/>
    </source>
</evidence>
<evidence type="ECO:0000256" key="1">
    <source>
        <dbReference type="ARBA" id="ARBA00000085"/>
    </source>
</evidence>
<protein>
    <recommendedName>
        <fullName evidence="3">histidine kinase</fullName>
        <ecNumber evidence="3">2.7.13.3</ecNumber>
    </recommendedName>
</protein>
<keyword evidence="5" id="KW-0808">Transferase</keyword>
<evidence type="ECO:0000256" key="6">
    <source>
        <dbReference type="ARBA" id="ARBA00022741"/>
    </source>
</evidence>
<dbReference type="InterPro" id="IPR036097">
    <property type="entry name" value="HisK_dim/P_sf"/>
</dbReference>
<dbReference type="Pfam" id="PF02518">
    <property type="entry name" value="HATPase_c"/>
    <property type="match status" value="1"/>
</dbReference>
<dbReference type="Proteomes" id="UP000602050">
    <property type="component" value="Unassembled WGS sequence"/>
</dbReference>
<dbReference type="CDD" id="cd00082">
    <property type="entry name" value="HisKA"/>
    <property type="match status" value="1"/>
</dbReference>
<comment type="caution">
    <text evidence="11">The sequence shown here is derived from an EMBL/GenBank/DDBJ whole genome shotgun (WGS) entry which is preliminary data.</text>
</comment>
<sequence>MVIALIVTLVLIAIFLIARLLALKKEMKNMVAQLQKYNNRQADKKIDLSLFDKNLEQLGTEVNKLMDLYVDENRKRTRFEKELKQMIANMSHDLRTPLTSITGYIQMAEKENIPPEERGELLAIAKNRAKRLESLLNEFFELSVIESNDYLLKSEGINLRNVTIEVLISFYDRFQEKGLEPVLSITDEDVFIRGDTSAAARVMENLFANAIKHSEGKIQISLQELNGTARLIVKNDASSLTDEAVRRMFDRFYMADQSRTGKSTGLGLSIVKSLMEKMGGKVTAKLKDEQLSIICEWKSAATEEHP</sequence>
<accession>A0A8J2XIK5</accession>
<dbReference type="EC" id="2.7.13.3" evidence="3"/>
<reference evidence="11" key="2">
    <citation type="submission" date="2020-09" db="EMBL/GenBank/DDBJ databases">
        <authorList>
            <person name="Sun Q."/>
            <person name="Zhou Y."/>
        </authorList>
    </citation>
    <scope>NUCLEOTIDE SEQUENCE</scope>
    <source>
        <strain evidence="11">CGMCC 1.12360</strain>
    </source>
</reference>
<dbReference type="InterPro" id="IPR003661">
    <property type="entry name" value="HisK_dim/P_dom"/>
</dbReference>
<dbReference type="EMBL" id="BMEV01000041">
    <property type="protein sequence ID" value="GFZ80452.1"/>
    <property type="molecule type" value="Genomic_DNA"/>
</dbReference>
<organism evidence="11 12">
    <name type="scientific">Compostibacillus humi</name>
    <dbReference type="NCBI Taxonomy" id="1245525"/>
    <lineage>
        <taxon>Bacteria</taxon>
        <taxon>Bacillati</taxon>
        <taxon>Bacillota</taxon>
        <taxon>Bacilli</taxon>
        <taxon>Bacillales</taxon>
        <taxon>Bacillaceae</taxon>
        <taxon>Compostibacillus</taxon>
    </lineage>
</organism>
<dbReference type="GO" id="GO:0005524">
    <property type="term" value="F:ATP binding"/>
    <property type="evidence" value="ECO:0007669"/>
    <property type="project" value="UniProtKB-KW"/>
</dbReference>
<evidence type="ECO:0000313" key="11">
    <source>
        <dbReference type="EMBL" id="GFZ80452.1"/>
    </source>
</evidence>
<dbReference type="AlphaFoldDB" id="A0A8J2XIK5"/>
<evidence type="ECO:0000256" key="2">
    <source>
        <dbReference type="ARBA" id="ARBA00004370"/>
    </source>
</evidence>
<evidence type="ECO:0000256" key="9">
    <source>
        <dbReference type="ARBA" id="ARBA00023012"/>
    </source>
</evidence>
<dbReference type="Gene3D" id="1.10.287.130">
    <property type="match status" value="1"/>
</dbReference>
<dbReference type="PRINTS" id="PR01780">
    <property type="entry name" value="LANTIREGPROT"/>
</dbReference>
<dbReference type="SUPFAM" id="SSF55874">
    <property type="entry name" value="ATPase domain of HSP90 chaperone/DNA topoisomerase II/histidine kinase"/>
    <property type="match status" value="1"/>
</dbReference>
<keyword evidence="7 11" id="KW-0418">Kinase</keyword>
<dbReference type="InterPro" id="IPR005467">
    <property type="entry name" value="His_kinase_dom"/>
</dbReference>
<keyword evidence="4" id="KW-0597">Phosphoprotein</keyword>
<keyword evidence="9" id="KW-0902">Two-component regulatory system</keyword>
<dbReference type="GO" id="GO:0016036">
    <property type="term" value="P:cellular response to phosphate starvation"/>
    <property type="evidence" value="ECO:0007669"/>
    <property type="project" value="TreeGrafter"/>
</dbReference>
<dbReference type="GO" id="GO:0000155">
    <property type="term" value="F:phosphorelay sensor kinase activity"/>
    <property type="evidence" value="ECO:0007669"/>
    <property type="project" value="InterPro"/>
</dbReference>
<evidence type="ECO:0000256" key="4">
    <source>
        <dbReference type="ARBA" id="ARBA00022553"/>
    </source>
</evidence>
<evidence type="ECO:0000256" key="8">
    <source>
        <dbReference type="ARBA" id="ARBA00022840"/>
    </source>
</evidence>
<keyword evidence="6" id="KW-0547">Nucleotide-binding</keyword>
<keyword evidence="12" id="KW-1185">Reference proteome</keyword>
<comment type="catalytic activity">
    <reaction evidence="1">
        <text>ATP + protein L-histidine = ADP + protein N-phospho-L-histidine.</text>
        <dbReference type="EC" id="2.7.13.3"/>
    </reaction>
</comment>
<evidence type="ECO:0000256" key="3">
    <source>
        <dbReference type="ARBA" id="ARBA00012438"/>
    </source>
</evidence>
<dbReference type="InterPro" id="IPR036890">
    <property type="entry name" value="HATPase_C_sf"/>
</dbReference>
<dbReference type="SUPFAM" id="SSF47384">
    <property type="entry name" value="Homodimeric domain of signal transducing histidine kinase"/>
    <property type="match status" value="1"/>
</dbReference>
<evidence type="ECO:0000256" key="5">
    <source>
        <dbReference type="ARBA" id="ARBA00022679"/>
    </source>
</evidence>
<dbReference type="GO" id="GO:0004721">
    <property type="term" value="F:phosphoprotein phosphatase activity"/>
    <property type="evidence" value="ECO:0007669"/>
    <property type="project" value="TreeGrafter"/>
</dbReference>
<dbReference type="PANTHER" id="PTHR45453">
    <property type="entry name" value="PHOSPHATE REGULON SENSOR PROTEIN PHOR"/>
    <property type="match status" value="1"/>
</dbReference>
<dbReference type="PANTHER" id="PTHR45453:SF1">
    <property type="entry name" value="PHOSPHATE REGULON SENSOR PROTEIN PHOR"/>
    <property type="match status" value="1"/>
</dbReference>
<dbReference type="InterPro" id="IPR008358">
    <property type="entry name" value="Sig_transdc_His_kin/Pase_MprB"/>
</dbReference>
<keyword evidence="8" id="KW-0067">ATP-binding</keyword>
<proteinExistence type="predicted"/>
<evidence type="ECO:0000313" key="12">
    <source>
        <dbReference type="Proteomes" id="UP000602050"/>
    </source>
</evidence>
<name>A0A8J2XIK5_9BACI</name>
<feature type="domain" description="Histidine kinase" evidence="10">
    <location>
        <begin position="89"/>
        <end position="283"/>
    </location>
</feature>
<dbReference type="SMART" id="SM00387">
    <property type="entry name" value="HATPase_c"/>
    <property type="match status" value="1"/>
</dbReference>
<dbReference type="InterPro" id="IPR003594">
    <property type="entry name" value="HATPase_dom"/>
</dbReference>
<reference evidence="11" key="1">
    <citation type="journal article" date="2014" name="Int. J. Syst. Evol. Microbiol.">
        <title>Complete genome sequence of Corynebacterium casei LMG S-19264T (=DSM 44701T), isolated from a smear-ripened cheese.</title>
        <authorList>
            <consortium name="US DOE Joint Genome Institute (JGI-PGF)"/>
            <person name="Walter F."/>
            <person name="Albersmeier A."/>
            <person name="Kalinowski J."/>
            <person name="Ruckert C."/>
        </authorList>
    </citation>
    <scope>NUCLEOTIDE SEQUENCE</scope>
    <source>
        <strain evidence="11">CGMCC 1.12360</strain>
    </source>
</reference>
<dbReference type="GO" id="GO:0005886">
    <property type="term" value="C:plasma membrane"/>
    <property type="evidence" value="ECO:0007669"/>
    <property type="project" value="TreeGrafter"/>
</dbReference>
<comment type="subcellular location">
    <subcellularLocation>
        <location evidence="2">Membrane</location>
    </subcellularLocation>
</comment>
<dbReference type="Gene3D" id="3.30.565.10">
    <property type="entry name" value="Histidine kinase-like ATPase, C-terminal domain"/>
    <property type="match status" value="1"/>
</dbReference>